<organism evidence="2">
    <name type="scientific">freshwater metagenome</name>
    <dbReference type="NCBI Taxonomy" id="449393"/>
    <lineage>
        <taxon>unclassified sequences</taxon>
        <taxon>metagenomes</taxon>
        <taxon>ecological metagenomes</taxon>
    </lineage>
</organism>
<reference evidence="2" key="1">
    <citation type="submission" date="2020-05" db="EMBL/GenBank/DDBJ databases">
        <authorList>
            <person name="Chiriac C."/>
            <person name="Salcher M."/>
            <person name="Ghai R."/>
            <person name="Kavagutti S V."/>
        </authorList>
    </citation>
    <scope>NUCLEOTIDE SEQUENCE</scope>
</reference>
<dbReference type="EMBL" id="CAFBPD010000262">
    <property type="protein sequence ID" value="CAB5021096.1"/>
    <property type="molecule type" value="Genomic_DNA"/>
</dbReference>
<proteinExistence type="predicted"/>
<dbReference type="AlphaFoldDB" id="A0A6J7QWA1"/>
<accession>A0A6J7QWA1</accession>
<evidence type="ECO:0000313" key="2">
    <source>
        <dbReference type="EMBL" id="CAB5021096.1"/>
    </source>
</evidence>
<sequence>MEGASLGKKGLHLTHERATDEELDQGVISLLLHDRRDGAELATHLGLRARQEVRKFIDDDDELLASCCPVQHPKEVREVSKDGPYSEQWLKPLSEIIELRSRRCLSCHEHHGRLAMGETAEQPRLTAASSPVQRDGGSIARLPPLFEGRQFRGSINEFLGGGP</sequence>
<evidence type="ECO:0000256" key="1">
    <source>
        <dbReference type="SAM" id="MobiDB-lite"/>
    </source>
</evidence>
<name>A0A6J7QWA1_9ZZZZ</name>
<gene>
    <name evidence="2" type="ORF">UFOPK4061_01400</name>
</gene>
<feature type="region of interest" description="Disordered" evidence="1">
    <location>
        <begin position="115"/>
        <end position="137"/>
    </location>
</feature>
<protein>
    <submittedName>
        <fullName evidence="2">Unannotated protein</fullName>
    </submittedName>
</protein>